<dbReference type="InterPro" id="IPR006656">
    <property type="entry name" value="Mopterin_OxRdtase"/>
</dbReference>
<organism evidence="6 7">
    <name type="scientific">Sandaracinus amylolyticus</name>
    <dbReference type="NCBI Taxonomy" id="927083"/>
    <lineage>
        <taxon>Bacteria</taxon>
        <taxon>Pseudomonadati</taxon>
        <taxon>Myxococcota</taxon>
        <taxon>Polyangia</taxon>
        <taxon>Polyangiales</taxon>
        <taxon>Sandaracinaceae</taxon>
        <taxon>Sandaracinus</taxon>
    </lineage>
</organism>
<evidence type="ECO:0000259" key="5">
    <source>
        <dbReference type="PROSITE" id="PS51669"/>
    </source>
</evidence>
<dbReference type="STRING" id="927083.DB32_006556"/>
<dbReference type="PANTHER" id="PTHR43105">
    <property type="entry name" value="RESPIRATORY NITRATE REDUCTASE"/>
    <property type="match status" value="1"/>
</dbReference>
<dbReference type="GO" id="GO:0003954">
    <property type="term" value="F:NADH dehydrogenase activity"/>
    <property type="evidence" value="ECO:0007669"/>
    <property type="project" value="TreeGrafter"/>
</dbReference>
<dbReference type="KEGG" id="samy:DB32_006556"/>
<dbReference type="AlphaFoldDB" id="A0A0F6YKP9"/>
<dbReference type="PANTHER" id="PTHR43105:SF10">
    <property type="entry name" value="NADH-QUINONE OXIDOREDUCTASE SUBUNIT G"/>
    <property type="match status" value="1"/>
</dbReference>
<evidence type="ECO:0000313" key="6">
    <source>
        <dbReference type="EMBL" id="AKF09407.1"/>
    </source>
</evidence>
<dbReference type="InterPro" id="IPR006657">
    <property type="entry name" value="MoPterin_dinucl-bd_dom"/>
</dbReference>
<evidence type="ECO:0000256" key="1">
    <source>
        <dbReference type="ARBA" id="ARBA00022485"/>
    </source>
</evidence>
<evidence type="ECO:0000256" key="3">
    <source>
        <dbReference type="ARBA" id="ARBA00023004"/>
    </source>
</evidence>
<dbReference type="InterPro" id="IPR050123">
    <property type="entry name" value="Prok_molybdopt-oxidoreductase"/>
</dbReference>
<keyword evidence="1" id="KW-0004">4Fe-4S</keyword>
<dbReference type="Gene3D" id="3.40.228.10">
    <property type="entry name" value="Dimethylsulfoxide Reductase, domain 2"/>
    <property type="match status" value="1"/>
</dbReference>
<dbReference type="SUPFAM" id="SSF53706">
    <property type="entry name" value="Formate dehydrogenase/DMSO reductase, domains 1-3"/>
    <property type="match status" value="1"/>
</dbReference>
<reference evidence="6 7" key="1">
    <citation type="submission" date="2015-03" db="EMBL/GenBank/DDBJ databases">
        <title>Genome assembly of Sandaracinus amylolyticus DSM 53668.</title>
        <authorList>
            <person name="Sharma G."/>
            <person name="Subramanian S."/>
        </authorList>
    </citation>
    <scope>NUCLEOTIDE SEQUENCE [LARGE SCALE GENOMIC DNA]</scope>
    <source>
        <strain evidence="6 7">DSM 53668</strain>
    </source>
</reference>
<dbReference type="GO" id="GO:0043546">
    <property type="term" value="F:molybdopterin cofactor binding"/>
    <property type="evidence" value="ECO:0007669"/>
    <property type="project" value="InterPro"/>
</dbReference>
<name>A0A0F6YKP9_9BACT</name>
<dbReference type="InterPro" id="IPR009010">
    <property type="entry name" value="Asp_de-COase-like_dom_sf"/>
</dbReference>
<keyword evidence="7" id="KW-1185">Reference proteome</keyword>
<feature type="domain" description="4Fe-4S Mo/W bis-MGD-type" evidence="5">
    <location>
        <begin position="12"/>
        <end position="68"/>
    </location>
</feature>
<dbReference type="Pfam" id="PF00384">
    <property type="entry name" value="Molybdopterin"/>
    <property type="match status" value="1"/>
</dbReference>
<evidence type="ECO:0000256" key="4">
    <source>
        <dbReference type="ARBA" id="ARBA00023014"/>
    </source>
</evidence>
<keyword evidence="4" id="KW-0411">Iron-sulfur</keyword>
<keyword evidence="3" id="KW-0408">Iron</keyword>
<keyword evidence="2" id="KW-0479">Metal-binding</keyword>
<dbReference type="Gene3D" id="2.40.40.20">
    <property type="match status" value="1"/>
</dbReference>
<sequence length="712" mass="77301">MMSRRLSVVTVPSETRTHCPYCAFQCGMVITSGKDVATTVRADPDFPVNRGQMCIKGFTSAALLDHAERITTPLVRNAQGRLEPASWDDALSRVIDGIRRIQETHGNDAVAAFGSGALTNEKAYLLGKFVRVALRSSQIDYNGRYCMASGAAGQNRAFGIDRGLPFPVSDIARTRTLVLWGSNAADTLPPLMQWITAQREGGESIVVDPRRTETARGATLHLQLTPGSDLALANGLLHLAIEQGLIDREYIDARTVGFDDVRRKVLEFPPSRVERITGVSASDMQRAIDLIAKSESAMLLSGRGPEQQSKGADTVSALCNLMLALGKVGKPYSGYGTLTGQGNGQGGREHGQKADQLPGYRLIERESDREAVAAVWGVAPETLPRKGRSAYELLDAMGRKGSDGVHGLLVFGSNVAVASPSSTSIEKKLAQLELLVVADAFLNETSAHAHVVLPVTQWAEETGTTTNFEGRVILRRKMRDAPAGPRSDLAILCDLAERLGAGDKFTTSAPEAVFEELGRATRGAMADYSGITHARIDREQGVFWPCPDASHPGTPRLFAERFHHSDGKARFVAVDHRAAGEEPDSTYPLWFTTGRYKEHYNSGAQTRRVGELVDAQPEPRVQVHPWLASRLGIGDGERLLVESRRGSVVFRIALSPDVRPDTLFAPFHWGGRHAANVLTNPALDPTSRMPEFKVCAVRARIDGGSSHLRVVR</sequence>
<dbReference type="Pfam" id="PF04879">
    <property type="entry name" value="Molybdop_Fe4S4"/>
    <property type="match status" value="1"/>
</dbReference>
<dbReference type="Gene3D" id="2.20.25.90">
    <property type="entry name" value="ADC-like domains"/>
    <property type="match status" value="1"/>
</dbReference>
<dbReference type="PROSITE" id="PS51669">
    <property type="entry name" value="4FE4S_MOW_BIS_MGD"/>
    <property type="match status" value="1"/>
</dbReference>
<proteinExistence type="predicted"/>
<dbReference type="EMBL" id="CP011125">
    <property type="protein sequence ID" value="AKF09407.1"/>
    <property type="molecule type" value="Genomic_DNA"/>
</dbReference>
<dbReference type="GO" id="GO:0016020">
    <property type="term" value="C:membrane"/>
    <property type="evidence" value="ECO:0007669"/>
    <property type="project" value="TreeGrafter"/>
</dbReference>
<dbReference type="GO" id="GO:0051539">
    <property type="term" value="F:4 iron, 4 sulfur cluster binding"/>
    <property type="evidence" value="ECO:0007669"/>
    <property type="project" value="UniProtKB-KW"/>
</dbReference>
<dbReference type="GO" id="GO:0046872">
    <property type="term" value="F:metal ion binding"/>
    <property type="evidence" value="ECO:0007669"/>
    <property type="project" value="UniProtKB-KW"/>
</dbReference>
<dbReference type="Gene3D" id="3.40.50.740">
    <property type="match status" value="1"/>
</dbReference>
<dbReference type="SMART" id="SM00926">
    <property type="entry name" value="Molybdop_Fe4S4"/>
    <property type="match status" value="1"/>
</dbReference>
<dbReference type="Proteomes" id="UP000034883">
    <property type="component" value="Chromosome"/>
</dbReference>
<protein>
    <submittedName>
        <fullName evidence="6">Assimilatory nitrate reductase large subunit</fullName>
    </submittedName>
</protein>
<accession>A0A0F6YKP9</accession>
<dbReference type="GO" id="GO:0022904">
    <property type="term" value="P:respiratory electron transport chain"/>
    <property type="evidence" value="ECO:0007669"/>
    <property type="project" value="TreeGrafter"/>
</dbReference>
<gene>
    <name evidence="6" type="ORF">DB32_006556</name>
</gene>
<dbReference type="Pfam" id="PF01568">
    <property type="entry name" value="Molydop_binding"/>
    <property type="match status" value="1"/>
</dbReference>
<dbReference type="SUPFAM" id="SSF50692">
    <property type="entry name" value="ADC-like"/>
    <property type="match status" value="1"/>
</dbReference>
<evidence type="ECO:0000256" key="2">
    <source>
        <dbReference type="ARBA" id="ARBA00022723"/>
    </source>
</evidence>
<evidence type="ECO:0000313" key="7">
    <source>
        <dbReference type="Proteomes" id="UP000034883"/>
    </source>
</evidence>
<dbReference type="InterPro" id="IPR006963">
    <property type="entry name" value="Mopterin_OxRdtase_4Fe-4S_dom"/>
</dbReference>
<dbReference type="CDD" id="cd00508">
    <property type="entry name" value="MopB_CT_Fdh-Nap-like"/>
    <property type="match status" value="1"/>
</dbReference>